<evidence type="ECO:0000256" key="1">
    <source>
        <dbReference type="SAM" id="Phobius"/>
    </source>
</evidence>
<feature type="transmembrane region" description="Helical" evidence="1">
    <location>
        <begin position="91"/>
        <end position="117"/>
    </location>
</feature>
<dbReference type="EMBL" id="CAJVCE010000003">
    <property type="protein sequence ID" value="CAG7629616.1"/>
    <property type="molecule type" value="Genomic_DNA"/>
</dbReference>
<keyword evidence="1" id="KW-0472">Membrane</keyword>
<gene>
    <name evidence="2" type="ORF">PAECIP111802_01572</name>
</gene>
<comment type="caution">
    <text evidence="2">The sequence shown here is derived from an EMBL/GenBank/DDBJ whole genome shotgun (WGS) entry which is preliminary data.</text>
</comment>
<evidence type="ECO:0000313" key="2">
    <source>
        <dbReference type="EMBL" id="CAG7629616.1"/>
    </source>
</evidence>
<name>A0ABN7TEW8_9BACL</name>
<reference evidence="2 3" key="1">
    <citation type="submission" date="2021-06" db="EMBL/GenBank/DDBJ databases">
        <authorList>
            <person name="Criscuolo A."/>
        </authorList>
    </citation>
    <scope>NUCLEOTIDE SEQUENCE [LARGE SCALE GENOMIC DNA]</scope>
    <source>
        <strain evidence="3">CIP 111802</strain>
    </source>
</reference>
<dbReference type="RefSeq" id="WP_218097896.1">
    <property type="nucleotide sequence ID" value="NZ_CAJVCE010000003.1"/>
</dbReference>
<keyword evidence="1" id="KW-0812">Transmembrane</keyword>
<keyword evidence="1" id="KW-1133">Transmembrane helix</keyword>
<accession>A0ABN7TEW8</accession>
<keyword evidence="3" id="KW-1185">Reference proteome</keyword>
<feature type="transmembrane region" description="Helical" evidence="1">
    <location>
        <begin position="129"/>
        <end position="149"/>
    </location>
</feature>
<protein>
    <submittedName>
        <fullName evidence="2">Uncharacterized protein</fullName>
    </submittedName>
</protein>
<evidence type="ECO:0000313" key="3">
    <source>
        <dbReference type="Proteomes" id="UP000730618"/>
    </source>
</evidence>
<proteinExistence type="predicted"/>
<dbReference type="Proteomes" id="UP000730618">
    <property type="component" value="Unassembled WGS sequence"/>
</dbReference>
<sequence>MLGLVLACSLFALSTVFWLKRYLHPLEIVSYWCFIASFEQMFFTITTLNLNYVQYDGHPKTFWILKQTALIINPSLVLWSIAWIVSVRSMVLRLLSFAICLGMLMIGDGVLAMNKLLLFSNWSFTRSALLFALIFTLSAAFTAVFRALMRREGFGS</sequence>
<feature type="transmembrane region" description="Helical" evidence="1">
    <location>
        <begin position="62"/>
        <end position="85"/>
    </location>
</feature>
<organism evidence="2 3">
    <name type="scientific">Paenibacillus allorhizosphaerae</name>
    <dbReference type="NCBI Taxonomy" id="2849866"/>
    <lineage>
        <taxon>Bacteria</taxon>
        <taxon>Bacillati</taxon>
        <taxon>Bacillota</taxon>
        <taxon>Bacilli</taxon>
        <taxon>Bacillales</taxon>
        <taxon>Paenibacillaceae</taxon>
        <taxon>Paenibacillus</taxon>
    </lineage>
</organism>